<evidence type="ECO:0000313" key="2">
    <source>
        <dbReference type="Proteomes" id="UP000887561"/>
    </source>
</evidence>
<evidence type="ECO:0000256" key="1">
    <source>
        <dbReference type="SAM" id="MobiDB-lite"/>
    </source>
</evidence>
<proteinExistence type="predicted"/>
<evidence type="ECO:0000313" key="3">
    <source>
        <dbReference type="WBParaSite" id="scaffold11787_cov166.g15880"/>
    </source>
</evidence>
<keyword evidence="2" id="KW-1185">Reference proteome</keyword>
<name>A0A915LH92_MELJA</name>
<dbReference type="WBParaSite" id="scaffold11787_cov166.g15880">
    <property type="protein sequence ID" value="scaffold11787_cov166.g15880"/>
    <property type="gene ID" value="scaffold11787_cov166.g15880"/>
</dbReference>
<accession>A0A915LH92</accession>
<protein>
    <submittedName>
        <fullName evidence="3">Uncharacterized protein</fullName>
    </submittedName>
</protein>
<dbReference type="AlphaFoldDB" id="A0A915LH92"/>
<sequence>MEIDLTKNEENFSNFDDYLFSITHKTFEFTSLEQLLRLQQQMQQRRPLVLDSLRRSQQGGGSFMWMFKSEHSPSPPPALSFTSKGQKPLLLFDENEIAEEADEQKVEDQSEGGDDNSGGIEGGGGTLLLMTLDKQNENKQNIIGNSKEEGLAIFSAVEAEERTFESDVIILEDKNAPEELANDPLNKFRALLNHQITQTPKIQQKQPFGINTGLKSPREVYFGIKNGRKSVCGSYRGILGISDVDMALYSKYSMAASSVFERHNLRRQRQPTAWKLPNPLKNLHKMVRGFLFV</sequence>
<feature type="compositionally biased region" description="Gly residues" evidence="1">
    <location>
        <begin position="115"/>
        <end position="125"/>
    </location>
</feature>
<dbReference type="Proteomes" id="UP000887561">
    <property type="component" value="Unplaced"/>
</dbReference>
<feature type="region of interest" description="Disordered" evidence="1">
    <location>
        <begin position="100"/>
        <end position="125"/>
    </location>
</feature>
<organism evidence="2 3">
    <name type="scientific">Meloidogyne javanica</name>
    <name type="common">Root-knot nematode worm</name>
    <dbReference type="NCBI Taxonomy" id="6303"/>
    <lineage>
        <taxon>Eukaryota</taxon>
        <taxon>Metazoa</taxon>
        <taxon>Ecdysozoa</taxon>
        <taxon>Nematoda</taxon>
        <taxon>Chromadorea</taxon>
        <taxon>Rhabditida</taxon>
        <taxon>Tylenchina</taxon>
        <taxon>Tylenchomorpha</taxon>
        <taxon>Tylenchoidea</taxon>
        <taxon>Meloidogynidae</taxon>
        <taxon>Meloidogyninae</taxon>
        <taxon>Meloidogyne</taxon>
        <taxon>Meloidogyne incognita group</taxon>
    </lineage>
</organism>
<reference evidence="3" key="1">
    <citation type="submission" date="2022-11" db="UniProtKB">
        <authorList>
            <consortium name="WormBaseParasite"/>
        </authorList>
    </citation>
    <scope>IDENTIFICATION</scope>
</reference>